<sequence length="61" mass="6220">MGCFVGSSSGSPAPGGDCKDDQSDLGEFEGAETRLGDAISGLLADVDVDSVSAVREIRENE</sequence>
<evidence type="ECO:0000256" key="1">
    <source>
        <dbReference type="SAM" id="MobiDB-lite"/>
    </source>
</evidence>
<dbReference type="AlphaFoldDB" id="A0ABD5S2Z8"/>
<reference evidence="2 3" key="1">
    <citation type="journal article" date="2019" name="Int. J. Syst. Evol. Microbiol.">
        <title>The Global Catalogue of Microorganisms (GCM) 10K type strain sequencing project: providing services to taxonomists for standard genome sequencing and annotation.</title>
        <authorList>
            <consortium name="The Broad Institute Genomics Platform"/>
            <consortium name="The Broad Institute Genome Sequencing Center for Infectious Disease"/>
            <person name="Wu L."/>
            <person name="Ma J."/>
        </authorList>
    </citation>
    <scope>NUCLEOTIDE SEQUENCE [LARGE SCALE GENOMIC DNA]</scope>
    <source>
        <strain evidence="2 3">NBRC 111368</strain>
    </source>
</reference>
<dbReference type="EMBL" id="JBHSWU010000497">
    <property type="protein sequence ID" value="MFC6725377.1"/>
    <property type="molecule type" value="Genomic_DNA"/>
</dbReference>
<organism evidence="2 3">
    <name type="scientific">Halobium palmae</name>
    <dbReference type="NCBI Taxonomy" id="1776492"/>
    <lineage>
        <taxon>Archaea</taxon>
        <taxon>Methanobacteriati</taxon>
        <taxon>Methanobacteriota</taxon>
        <taxon>Stenosarchaea group</taxon>
        <taxon>Halobacteria</taxon>
        <taxon>Halobacteriales</taxon>
        <taxon>Haloferacaceae</taxon>
        <taxon>Halobium</taxon>
    </lineage>
</organism>
<evidence type="ECO:0000313" key="2">
    <source>
        <dbReference type="EMBL" id="MFC6725377.1"/>
    </source>
</evidence>
<gene>
    <name evidence="2" type="ORF">ACFQE1_13565</name>
</gene>
<dbReference type="Proteomes" id="UP001596328">
    <property type="component" value="Unassembled WGS sequence"/>
</dbReference>
<proteinExistence type="predicted"/>
<evidence type="ECO:0000313" key="3">
    <source>
        <dbReference type="Proteomes" id="UP001596328"/>
    </source>
</evidence>
<feature type="compositionally biased region" description="Low complexity" evidence="1">
    <location>
        <begin position="1"/>
        <end position="16"/>
    </location>
</feature>
<protein>
    <submittedName>
        <fullName evidence="2">Uncharacterized protein</fullName>
    </submittedName>
</protein>
<keyword evidence="3" id="KW-1185">Reference proteome</keyword>
<feature type="region of interest" description="Disordered" evidence="1">
    <location>
        <begin position="1"/>
        <end position="25"/>
    </location>
</feature>
<accession>A0ABD5S2Z8</accession>
<comment type="caution">
    <text evidence="2">The sequence shown here is derived from an EMBL/GenBank/DDBJ whole genome shotgun (WGS) entry which is preliminary data.</text>
</comment>
<name>A0ABD5S2Z8_9EURY</name>